<sequence length="127" mass="13949">MYQTALNLHDASSIFNPVQATELALRGAEHLYELNVSTARLLLQAQLNTAVAFGMPDWLPFFDLATDQTRNMWLAGAGQVLDAGQRTNDVATELQRQAGQMIESQASELANPDLPMNPVSQAARMMM</sequence>
<accession>A0A426VBJ3</accession>
<dbReference type="EMBL" id="RSED01000007">
    <property type="protein sequence ID" value="RRS04315.1"/>
    <property type="molecule type" value="Genomic_DNA"/>
</dbReference>
<dbReference type="Proteomes" id="UP000269265">
    <property type="component" value="Unassembled WGS sequence"/>
</dbReference>
<keyword evidence="2" id="KW-1185">Reference proteome</keyword>
<reference evidence="1 2" key="1">
    <citation type="submission" date="2018-12" db="EMBL/GenBank/DDBJ databases">
        <title>The whole draft genome of Aquabacterium sp. SJQ9.</title>
        <authorList>
            <person name="Sun L."/>
            <person name="Gao X."/>
            <person name="Chen W."/>
            <person name="Huang K."/>
        </authorList>
    </citation>
    <scope>NUCLEOTIDE SEQUENCE [LARGE SCALE GENOMIC DNA]</scope>
    <source>
        <strain evidence="1 2">SJQ9</strain>
    </source>
</reference>
<proteinExistence type="predicted"/>
<name>A0A426VBJ3_9BURK</name>
<dbReference type="RefSeq" id="WP_125243222.1">
    <property type="nucleotide sequence ID" value="NZ_RSED01000007.1"/>
</dbReference>
<organism evidence="1 2">
    <name type="scientific">Aquabacterium soli</name>
    <dbReference type="NCBI Taxonomy" id="2493092"/>
    <lineage>
        <taxon>Bacteria</taxon>
        <taxon>Pseudomonadati</taxon>
        <taxon>Pseudomonadota</taxon>
        <taxon>Betaproteobacteria</taxon>
        <taxon>Burkholderiales</taxon>
        <taxon>Aquabacterium</taxon>
    </lineage>
</organism>
<protein>
    <submittedName>
        <fullName evidence="1">Uncharacterized protein</fullName>
    </submittedName>
</protein>
<dbReference type="AlphaFoldDB" id="A0A426VBJ3"/>
<gene>
    <name evidence="1" type="ORF">EIP75_10485</name>
</gene>
<comment type="caution">
    <text evidence="1">The sequence shown here is derived from an EMBL/GenBank/DDBJ whole genome shotgun (WGS) entry which is preliminary data.</text>
</comment>
<evidence type="ECO:0000313" key="2">
    <source>
        <dbReference type="Proteomes" id="UP000269265"/>
    </source>
</evidence>
<evidence type="ECO:0000313" key="1">
    <source>
        <dbReference type="EMBL" id="RRS04315.1"/>
    </source>
</evidence>